<comment type="caution">
    <text evidence="7">The sequence shown here is derived from an EMBL/GenBank/DDBJ whole genome shotgun (WGS) entry which is preliminary data.</text>
</comment>
<feature type="compositionally biased region" description="Polar residues" evidence="5">
    <location>
        <begin position="588"/>
        <end position="599"/>
    </location>
</feature>
<feature type="compositionally biased region" description="Basic residues" evidence="5">
    <location>
        <begin position="699"/>
        <end position="714"/>
    </location>
</feature>
<feature type="domain" description="RING-type" evidence="6">
    <location>
        <begin position="96"/>
        <end position="137"/>
    </location>
</feature>
<gene>
    <name evidence="7" type="ORF">EYC80_006177</name>
</gene>
<dbReference type="InterPro" id="IPR017907">
    <property type="entry name" value="Znf_RING_CS"/>
</dbReference>
<organism evidence="7 8">
    <name type="scientific">Monilinia laxa</name>
    <name type="common">Brown rot fungus</name>
    <name type="synonym">Sclerotinia laxa</name>
    <dbReference type="NCBI Taxonomy" id="61186"/>
    <lineage>
        <taxon>Eukaryota</taxon>
        <taxon>Fungi</taxon>
        <taxon>Dikarya</taxon>
        <taxon>Ascomycota</taxon>
        <taxon>Pezizomycotina</taxon>
        <taxon>Leotiomycetes</taxon>
        <taxon>Helotiales</taxon>
        <taxon>Sclerotiniaceae</taxon>
        <taxon>Monilinia</taxon>
    </lineage>
</organism>
<dbReference type="AlphaFoldDB" id="A0A5N6KHY2"/>
<dbReference type="GO" id="GO:0008270">
    <property type="term" value="F:zinc ion binding"/>
    <property type="evidence" value="ECO:0007669"/>
    <property type="project" value="UniProtKB-KW"/>
</dbReference>
<evidence type="ECO:0000256" key="2">
    <source>
        <dbReference type="ARBA" id="ARBA00022771"/>
    </source>
</evidence>
<protein>
    <recommendedName>
        <fullName evidence="6">RING-type domain-containing protein</fullName>
    </recommendedName>
</protein>
<proteinExistence type="predicted"/>
<keyword evidence="2 4" id="KW-0863">Zinc-finger</keyword>
<dbReference type="EMBL" id="VIGI01000003">
    <property type="protein sequence ID" value="KAB8302839.1"/>
    <property type="molecule type" value="Genomic_DNA"/>
</dbReference>
<reference evidence="7 8" key="1">
    <citation type="submission" date="2019-06" db="EMBL/GenBank/DDBJ databases">
        <title>Genome Sequence of the Brown Rot Fungal Pathogen Monilinia laxa.</title>
        <authorList>
            <person name="De Miccolis Angelini R.M."/>
            <person name="Landi L."/>
            <person name="Abate D."/>
            <person name="Pollastro S."/>
            <person name="Romanazzi G."/>
            <person name="Faretra F."/>
        </authorList>
    </citation>
    <scope>NUCLEOTIDE SEQUENCE [LARGE SCALE GENOMIC DNA]</scope>
    <source>
        <strain evidence="7 8">Mlax316</strain>
    </source>
</reference>
<keyword evidence="1" id="KW-0479">Metal-binding</keyword>
<feature type="compositionally biased region" description="Basic and acidic residues" evidence="5">
    <location>
        <begin position="507"/>
        <end position="517"/>
    </location>
</feature>
<dbReference type="PANTHER" id="PTHR23327">
    <property type="entry name" value="RING FINGER PROTEIN 127"/>
    <property type="match status" value="1"/>
</dbReference>
<dbReference type="CDD" id="cd16568">
    <property type="entry name" value="RING-HC_ScPSH1-like"/>
    <property type="match status" value="1"/>
</dbReference>
<feature type="region of interest" description="Disordered" evidence="5">
    <location>
        <begin position="1"/>
        <end position="49"/>
    </location>
</feature>
<feature type="region of interest" description="Disordered" evidence="5">
    <location>
        <begin position="308"/>
        <end position="633"/>
    </location>
</feature>
<evidence type="ECO:0000256" key="4">
    <source>
        <dbReference type="PROSITE-ProRule" id="PRU00175"/>
    </source>
</evidence>
<feature type="compositionally biased region" description="Polar residues" evidence="5">
    <location>
        <begin position="411"/>
        <end position="435"/>
    </location>
</feature>
<keyword evidence="8" id="KW-1185">Reference proteome</keyword>
<dbReference type="InterPro" id="IPR001841">
    <property type="entry name" value="Znf_RING"/>
</dbReference>
<dbReference type="Gene3D" id="3.30.40.10">
    <property type="entry name" value="Zinc/RING finger domain, C3HC4 (zinc finger)"/>
    <property type="match status" value="1"/>
</dbReference>
<dbReference type="OrthoDB" id="6105938at2759"/>
<evidence type="ECO:0000256" key="5">
    <source>
        <dbReference type="SAM" id="MobiDB-lite"/>
    </source>
</evidence>
<dbReference type="Proteomes" id="UP000326757">
    <property type="component" value="Unassembled WGS sequence"/>
</dbReference>
<evidence type="ECO:0000259" key="6">
    <source>
        <dbReference type="PROSITE" id="PS50089"/>
    </source>
</evidence>
<feature type="region of interest" description="Disordered" evidence="5">
    <location>
        <begin position="676"/>
        <end position="742"/>
    </location>
</feature>
<dbReference type="Pfam" id="PF13920">
    <property type="entry name" value="zf-C3HC4_3"/>
    <property type="match status" value="1"/>
</dbReference>
<dbReference type="PROSITE" id="PS00518">
    <property type="entry name" value="ZF_RING_1"/>
    <property type="match status" value="1"/>
</dbReference>
<accession>A0A5N6KHY2</accession>
<keyword evidence="3" id="KW-0862">Zinc</keyword>
<dbReference type="SUPFAM" id="SSF57850">
    <property type="entry name" value="RING/U-box"/>
    <property type="match status" value="1"/>
</dbReference>
<name>A0A5N6KHY2_MONLA</name>
<feature type="compositionally biased region" description="Basic and acidic residues" evidence="5">
    <location>
        <begin position="541"/>
        <end position="559"/>
    </location>
</feature>
<evidence type="ECO:0000256" key="3">
    <source>
        <dbReference type="ARBA" id="ARBA00022833"/>
    </source>
</evidence>
<dbReference type="InterPro" id="IPR013083">
    <property type="entry name" value="Znf_RING/FYVE/PHD"/>
</dbReference>
<evidence type="ECO:0000313" key="7">
    <source>
        <dbReference type="EMBL" id="KAB8302839.1"/>
    </source>
</evidence>
<dbReference type="PROSITE" id="PS50089">
    <property type="entry name" value="ZF_RING_2"/>
    <property type="match status" value="1"/>
</dbReference>
<feature type="compositionally biased region" description="Polar residues" evidence="5">
    <location>
        <begin position="1"/>
        <end position="24"/>
    </location>
</feature>
<dbReference type="SMART" id="SM00184">
    <property type="entry name" value="RING"/>
    <property type="match status" value="1"/>
</dbReference>
<feature type="compositionally biased region" description="Basic and acidic residues" evidence="5">
    <location>
        <begin position="39"/>
        <end position="49"/>
    </location>
</feature>
<evidence type="ECO:0000313" key="8">
    <source>
        <dbReference type="Proteomes" id="UP000326757"/>
    </source>
</evidence>
<feature type="compositionally biased region" description="Acidic residues" evidence="5">
    <location>
        <begin position="326"/>
        <end position="346"/>
    </location>
</feature>
<feature type="compositionally biased region" description="Acidic residues" evidence="5">
    <location>
        <begin position="363"/>
        <end position="397"/>
    </location>
</feature>
<evidence type="ECO:0000256" key="1">
    <source>
        <dbReference type="ARBA" id="ARBA00022723"/>
    </source>
</evidence>
<sequence>MNSSSPSLVSTRMSNHGSRISENTARNHDARHSAIKSEPGTRGDIGMKDETDIKIETAIKVERGIKVEKNEPVEGDAQLAKRFRDDLLGMRRSLTCSICDQLLYEPWTLQCGHTYCYSCLCQWFVPNRRKKTCPECRTAVKQMPAPAFLVKHMVEIFMNRGQIMPNDETVEQHKQRHAEETQAVESDKNSPEGLFKGTFPLRHGELWHDEADGVMRCPSCGHEHEGGPTCESCGAEFDDVYGFSDMSDDDDISDLDVGYDDDLQEELEAEMQMGGGGMNGFEYHPGGPFMGGPHHQFLRHYHTHNHGFNLDDATDDSENTSYQGNSEDEDAGSLEDFIAPEDDDSEPVAAPRRANQRVVTIISDDEDDENEYEEGEEEEDEDEDEDDDDDESEEDEGGAVTNRRRPRPGWTRTSNTPSISALNTEDDNGSSTNGSEFGDDDSHETRMRLRASGGWSPLDEGEDDDDEGLVHDHYTGYATTEDERATDESDSETIGNPNSDAEDDDERGGYSESRHYETGNFQQTLDDYPSSMEGDSTPVDYSRERYGESVDFNSEHGDSYDYDTDGGQSTNMDRDGDTEMSSPGLPRSSRSVSVNSTYENLGVANEMAEIDDDSSDTSIRPPPRRQPRQNPYVQQYDPRISMLFAEHQNSVRNAQNPGLDAWGDDIRNNIRVEAGSRSRRRAQYHHQIPSHGNSDTRNNHHRIIPPRGFHRARTPRGSPPPRIVPVSSRASRLQRHYPRDTR</sequence>